<dbReference type="Gene3D" id="1.20.1280.50">
    <property type="match status" value="1"/>
</dbReference>
<dbReference type="SUPFAM" id="SSF81383">
    <property type="entry name" value="F-box domain"/>
    <property type="match status" value="1"/>
</dbReference>
<evidence type="ECO:0000313" key="2">
    <source>
        <dbReference type="EMBL" id="KAF9616358.1"/>
    </source>
</evidence>
<dbReference type="Pfam" id="PF03478">
    <property type="entry name" value="Beta-prop_KIB1-4"/>
    <property type="match status" value="2"/>
</dbReference>
<feature type="domain" description="KIB1-4 beta-propeller" evidence="1">
    <location>
        <begin position="307"/>
        <end position="555"/>
    </location>
</feature>
<gene>
    <name evidence="2" type="ORF">IFM89_029612</name>
</gene>
<dbReference type="SUPFAM" id="SSF50998">
    <property type="entry name" value="Quinoprotein alcohol dehydrogenase-like"/>
    <property type="match status" value="1"/>
</dbReference>
<evidence type="ECO:0000313" key="3">
    <source>
        <dbReference type="Proteomes" id="UP000631114"/>
    </source>
</evidence>
<dbReference type="AlphaFoldDB" id="A0A835M1N5"/>
<comment type="caution">
    <text evidence="2">The sequence shown here is derived from an EMBL/GenBank/DDBJ whole genome shotgun (WGS) entry which is preliminary data.</text>
</comment>
<dbReference type="SUPFAM" id="SSF117281">
    <property type="entry name" value="Kelch motif"/>
    <property type="match status" value="1"/>
</dbReference>
<dbReference type="Proteomes" id="UP000631114">
    <property type="component" value="Unassembled WGS sequence"/>
</dbReference>
<organism evidence="2 3">
    <name type="scientific">Coptis chinensis</name>
    <dbReference type="NCBI Taxonomy" id="261450"/>
    <lineage>
        <taxon>Eukaryota</taxon>
        <taxon>Viridiplantae</taxon>
        <taxon>Streptophyta</taxon>
        <taxon>Embryophyta</taxon>
        <taxon>Tracheophyta</taxon>
        <taxon>Spermatophyta</taxon>
        <taxon>Magnoliopsida</taxon>
        <taxon>Ranunculales</taxon>
        <taxon>Ranunculaceae</taxon>
        <taxon>Coptidoideae</taxon>
        <taxon>Coptis</taxon>
    </lineage>
</organism>
<sequence length="595" mass="68457">MLVSQKRRLCTFCRIGDTKWIEQELVRKFKSKKRIGMPKKYISSVVSCKGKVYLFFFGGVTVVNFYDSCASIKTSEMKWNKCSIPGAIRTTHFYVESCGEIFQVNQIHLMLSREIFLTFDIFKLDLSTMDWVKVESLGDRIFLLSSSSTMSLSGAELGVKGNCVYYSIPNYAHLYRFDMDDGAITVTLPLPNVLNYWKGPFWMVPDCKLQVKKELAKVEEAKSVVIEERNNWKELQTELLELIFSRLYLGDCIRFRLTCKAWISTTQLIRTHPCLTQPDSRCQEIPWLLSFQRNNKGICNFCHPIYNDAYVMNIPELAGAIVRHAKHGWLLVSQGDHSIFFFNPVTKDIIKLPDLPRSSYSFTNISFSTPPTTSDCVVFGHKESHEVFVEMLIYSKEIDIDTWSEFDIDSKVPYEFIASYCNPIFYDGVFYCLSKDGKLGILRPLEREDNELMWKVLPVPAVISYSDMEIYETPISSYIVECDGEILSVFMGIVGKPVSVFKLDVSKMKWVTLATLGDKVIFLSHATSLLVPAGLKGTEDRIYLPKFRGNDIVFYSLRTGNYHSFGDNSDKDSRADWINTREHWNCTWIQSNMEN</sequence>
<reference evidence="2 3" key="1">
    <citation type="submission" date="2020-10" db="EMBL/GenBank/DDBJ databases">
        <title>The Coptis chinensis genome and diversification of protoberbering-type alkaloids.</title>
        <authorList>
            <person name="Wang B."/>
            <person name="Shu S."/>
            <person name="Song C."/>
            <person name="Liu Y."/>
        </authorList>
    </citation>
    <scope>NUCLEOTIDE SEQUENCE [LARGE SCALE GENOMIC DNA]</scope>
    <source>
        <strain evidence="2">HL-2020</strain>
        <tissue evidence="2">Leaf</tissue>
    </source>
</reference>
<dbReference type="EMBL" id="JADFTS010000003">
    <property type="protein sequence ID" value="KAF9616358.1"/>
    <property type="molecule type" value="Genomic_DNA"/>
</dbReference>
<keyword evidence="3" id="KW-1185">Reference proteome</keyword>
<dbReference type="PANTHER" id="PTHR33127">
    <property type="entry name" value="TRANSMEMBRANE PROTEIN"/>
    <property type="match status" value="1"/>
</dbReference>
<dbReference type="InterPro" id="IPR015915">
    <property type="entry name" value="Kelch-typ_b-propeller"/>
</dbReference>
<feature type="domain" description="KIB1-4 beta-propeller" evidence="1">
    <location>
        <begin position="5"/>
        <end position="170"/>
    </location>
</feature>
<dbReference type="OrthoDB" id="1863935at2759"/>
<evidence type="ECO:0000259" key="1">
    <source>
        <dbReference type="Pfam" id="PF03478"/>
    </source>
</evidence>
<accession>A0A835M1N5</accession>
<dbReference type="InterPro" id="IPR036047">
    <property type="entry name" value="F-box-like_dom_sf"/>
</dbReference>
<dbReference type="InterPro" id="IPR011047">
    <property type="entry name" value="Quinoprotein_ADH-like_sf"/>
</dbReference>
<name>A0A835M1N5_9MAGN</name>
<dbReference type="CDD" id="cd09917">
    <property type="entry name" value="F-box_SF"/>
    <property type="match status" value="1"/>
</dbReference>
<proteinExistence type="predicted"/>
<protein>
    <recommendedName>
        <fullName evidence="1">KIB1-4 beta-propeller domain-containing protein</fullName>
    </recommendedName>
</protein>
<dbReference type="InterPro" id="IPR005174">
    <property type="entry name" value="KIB1-4_b-propeller"/>
</dbReference>
<dbReference type="PANTHER" id="PTHR33127:SF5">
    <property type="entry name" value="TRANSMEMBRANE PROTEIN"/>
    <property type="match status" value="1"/>
</dbReference>